<evidence type="ECO:0000313" key="1">
    <source>
        <dbReference type="EMBL" id="KAK7199215.1"/>
    </source>
</evidence>
<keyword evidence="2" id="KW-1185">Reference proteome</keyword>
<dbReference type="AlphaFoldDB" id="A0AAW0EZA7"/>
<organism evidence="1 2">
    <name type="scientific">Novymonas esmeraldas</name>
    <dbReference type="NCBI Taxonomy" id="1808958"/>
    <lineage>
        <taxon>Eukaryota</taxon>
        <taxon>Discoba</taxon>
        <taxon>Euglenozoa</taxon>
        <taxon>Kinetoplastea</taxon>
        <taxon>Metakinetoplastina</taxon>
        <taxon>Trypanosomatida</taxon>
        <taxon>Trypanosomatidae</taxon>
        <taxon>Novymonas</taxon>
    </lineage>
</organism>
<dbReference type="EMBL" id="JAECZO010000242">
    <property type="protein sequence ID" value="KAK7199215.1"/>
    <property type="molecule type" value="Genomic_DNA"/>
</dbReference>
<reference evidence="1 2" key="1">
    <citation type="journal article" date="2021" name="MBio">
        <title>A New Model Trypanosomatid, Novymonas esmeraldas: Genomic Perception of Its 'Candidatus Pandoraea novymonadis' Endosymbiont.</title>
        <authorList>
            <person name="Zakharova A."/>
            <person name="Saura A."/>
            <person name="Butenko A."/>
            <person name="Podesvova L."/>
            <person name="Warmusova S."/>
            <person name="Kostygov A.Y."/>
            <person name="Nenarokova A."/>
            <person name="Lukes J."/>
            <person name="Opperdoes F.R."/>
            <person name="Yurchenko V."/>
        </authorList>
    </citation>
    <scope>NUCLEOTIDE SEQUENCE [LARGE SCALE GENOMIC DNA]</scope>
    <source>
        <strain evidence="1 2">E262AT.01</strain>
    </source>
</reference>
<sequence length="93" mass="10843">MLNLTHRLTTAIRRHALESPPLYFPTFLRSHLYGEESDEGRTTLNVCDSAPSENVDNELQRKLHAVWPSLRHQPRRLRHTAAIQRRLRLAHDG</sequence>
<comment type="caution">
    <text evidence="1">The sequence shown here is derived from an EMBL/GenBank/DDBJ whole genome shotgun (WGS) entry which is preliminary data.</text>
</comment>
<name>A0AAW0EZA7_9TRYP</name>
<protein>
    <submittedName>
        <fullName evidence="1">Uncharacterized protein</fullName>
    </submittedName>
</protein>
<accession>A0AAW0EZA7</accession>
<gene>
    <name evidence="1" type="ORF">NESM_000891700</name>
</gene>
<evidence type="ECO:0000313" key="2">
    <source>
        <dbReference type="Proteomes" id="UP001430356"/>
    </source>
</evidence>
<proteinExistence type="predicted"/>
<dbReference type="Proteomes" id="UP001430356">
    <property type="component" value="Unassembled WGS sequence"/>
</dbReference>